<evidence type="ECO:0000259" key="1">
    <source>
        <dbReference type="Pfam" id="PF00561"/>
    </source>
</evidence>
<keyword evidence="2" id="KW-0378">Hydrolase</keyword>
<comment type="caution">
    <text evidence="2">The sequence shown here is derived from an EMBL/GenBank/DDBJ whole genome shotgun (WGS) entry which is preliminary data.</text>
</comment>
<name>A0ABT0Z8P6_9FLAO</name>
<dbReference type="Gene3D" id="3.40.50.1820">
    <property type="entry name" value="alpha/beta hydrolase"/>
    <property type="match status" value="1"/>
</dbReference>
<dbReference type="InterPro" id="IPR000073">
    <property type="entry name" value="AB_hydrolase_1"/>
</dbReference>
<dbReference type="InterPro" id="IPR029058">
    <property type="entry name" value="AB_hydrolase_fold"/>
</dbReference>
<dbReference type="GO" id="GO:0016787">
    <property type="term" value="F:hydrolase activity"/>
    <property type="evidence" value="ECO:0007669"/>
    <property type="project" value="UniProtKB-KW"/>
</dbReference>
<proteinExistence type="predicted"/>
<feature type="domain" description="AB hydrolase-1" evidence="1">
    <location>
        <begin position="60"/>
        <end position="170"/>
    </location>
</feature>
<evidence type="ECO:0000313" key="3">
    <source>
        <dbReference type="Proteomes" id="UP001155077"/>
    </source>
</evidence>
<dbReference type="EMBL" id="JAMSCK010000014">
    <property type="protein sequence ID" value="MCM8571139.1"/>
    <property type="molecule type" value="Genomic_DNA"/>
</dbReference>
<dbReference type="Pfam" id="PF00561">
    <property type="entry name" value="Abhydrolase_1"/>
    <property type="match status" value="1"/>
</dbReference>
<accession>A0ABT0Z8P6</accession>
<evidence type="ECO:0000313" key="2">
    <source>
        <dbReference type="EMBL" id="MCM8571139.1"/>
    </source>
</evidence>
<dbReference type="RefSeq" id="WP_252115853.1">
    <property type="nucleotide sequence ID" value="NZ_JAMSCK010000014.1"/>
</dbReference>
<dbReference type="InterPro" id="IPR050266">
    <property type="entry name" value="AB_hydrolase_sf"/>
</dbReference>
<gene>
    <name evidence="2" type="ORF">NE848_17215</name>
</gene>
<reference evidence="2" key="1">
    <citation type="submission" date="2022-06" db="EMBL/GenBank/DDBJ databases">
        <title>Gramella sediminis sp. nov., isolated from deep-sea sediment of the Indian Ocean.</title>
        <authorList>
            <person name="Yang L."/>
        </authorList>
    </citation>
    <scope>NUCLEOTIDE SEQUENCE</scope>
    <source>
        <strain evidence="2">HMD3159</strain>
    </source>
</reference>
<dbReference type="PANTHER" id="PTHR43798">
    <property type="entry name" value="MONOACYLGLYCEROL LIPASE"/>
    <property type="match status" value="1"/>
</dbReference>
<organism evidence="2 3">
    <name type="scientific">Gramella jeungdoensis</name>
    <dbReference type="NCBI Taxonomy" id="708091"/>
    <lineage>
        <taxon>Bacteria</taxon>
        <taxon>Pseudomonadati</taxon>
        <taxon>Bacteroidota</taxon>
        <taxon>Flavobacteriia</taxon>
        <taxon>Flavobacteriales</taxon>
        <taxon>Flavobacteriaceae</taxon>
        <taxon>Christiangramia</taxon>
    </lineage>
</organism>
<dbReference type="SUPFAM" id="SSF53474">
    <property type="entry name" value="alpha/beta-Hydrolases"/>
    <property type="match status" value="1"/>
</dbReference>
<sequence length="314" mass="35656">MMKKRYYFISVILLLIVQIGCKNKSQTEDLKEPLNSEENIKTLSFDNYKFNYIDIGQGEPVVFVHGTIGDYRVWEAQIDTFSENHRVIALSRRYAYPNNQSINDSSDHSISIHAEDLGGFLRKLDVGPVHLVGHSYGAFTSLVTTLENPELVKSLSLGEPPVHSLLETLPESEELRNEFINNIIVPASKAIKEEKNEEAVALFINGVIGDSLYYEKASQKEKDLMMDNIPELRAMVTETDLLPSLDCQDFKNLNIPVLLIKGDRSPEFLRLIVDQLHECIKSSTLAELQNSSHGLEYENPESFNEIVLEFIEKH</sequence>
<dbReference type="Proteomes" id="UP001155077">
    <property type="component" value="Unassembled WGS sequence"/>
</dbReference>
<keyword evidence="3" id="KW-1185">Reference proteome</keyword>
<protein>
    <submittedName>
        <fullName evidence="2">Alpha/beta hydrolase</fullName>
    </submittedName>
</protein>